<feature type="compositionally biased region" description="Acidic residues" evidence="1">
    <location>
        <begin position="1"/>
        <end position="11"/>
    </location>
</feature>
<evidence type="ECO:0000313" key="3">
    <source>
        <dbReference type="Proteomes" id="UP001345219"/>
    </source>
</evidence>
<evidence type="ECO:0000313" key="2">
    <source>
        <dbReference type="EMBL" id="KAK4753821.1"/>
    </source>
</evidence>
<comment type="caution">
    <text evidence="2">The sequence shown here is derived from an EMBL/GenBank/DDBJ whole genome shotgun (WGS) entry which is preliminary data.</text>
</comment>
<keyword evidence="3" id="KW-1185">Reference proteome</keyword>
<organism evidence="2 3">
    <name type="scientific">Trapa incisa</name>
    <dbReference type="NCBI Taxonomy" id="236973"/>
    <lineage>
        <taxon>Eukaryota</taxon>
        <taxon>Viridiplantae</taxon>
        <taxon>Streptophyta</taxon>
        <taxon>Embryophyta</taxon>
        <taxon>Tracheophyta</taxon>
        <taxon>Spermatophyta</taxon>
        <taxon>Magnoliopsida</taxon>
        <taxon>eudicotyledons</taxon>
        <taxon>Gunneridae</taxon>
        <taxon>Pentapetalae</taxon>
        <taxon>rosids</taxon>
        <taxon>malvids</taxon>
        <taxon>Myrtales</taxon>
        <taxon>Lythraceae</taxon>
        <taxon>Trapa</taxon>
    </lineage>
</organism>
<sequence>MGSSSDDDTSESEGQAPVVSEKEDTMENTAMIEMEFRPLAHPVEPPPDEDQPVKCPMCVSPAVKVGEKLKDPSTDRPVKKMEFTDATRNRVAGSEHSMSIRARKRHHNQAHVSSTMSPRMSIPPSPQPQDSSHEPAITMSHVKS</sequence>
<dbReference type="PANTHER" id="PTHR34196:SF4">
    <property type="entry name" value="OS06G0208200 PROTEIN"/>
    <property type="match status" value="1"/>
</dbReference>
<dbReference type="PANTHER" id="PTHR34196">
    <property type="entry name" value="OS02G0697700 PROTEIN"/>
    <property type="match status" value="1"/>
</dbReference>
<feature type="region of interest" description="Disordered" evidence="1">
    <location>
        <begin position="1"/>
        <end position="28"/>
    </location>
</feature>
<feature type="compositionally biased region" description="Basic and acidic residues" evidence="1">
    <location>
        <begin position="66"/>
        <end position="88"/>
    </location>
</feature>
<protein>
    <submittedName>
        <fullName evidence="2">Uncharacterized protein</fullName>
    </submittedName>
</protein>
<feature type="region of interest" description="Disordered" evidence="1">
    <location>
        <begin position="66"/>
        <end position="144"/>
    </location>
</feature>
<dbReference type="Proteomes" id="UP001345219">
    <property type="component" value="Chromosome 2"/>
</dbReference>
<gene>
    <name evidence="2" type="ORF">SAY87_001925</name>
</gene>
<dbReference type="AlphaFoldDB" id="A0AAN7JU42"/>
<dbReference type="EMBL" id="JAXIOK010000015">
    <property type="protein sequence ID" value="KAK4753821.1"/>
    <property type="molecule type" value="Genomic_DNA"/>
</dbReference>
<evidence type="ECO:0000256" key="1">
    <source>
        <dbReference type="SAM" id="MobiDB-lite"/>
    </source>
</evidence>
<reference evidence="2 3" key="1">
    <citation type="journal article" date="2023" name="Hortic Res">
        <title>Pangenome of water caltrop reveals structural variations and asymmetric subgenome divergence after allopolyploidization.</title>
        <authorList>
            <person name="Zhang X."/>
            <person name="Chen Y."/>
            <person name="Wang L."/>
            <person name="Yuan Y."/>
            <person name="Fang M."/>
            <person name="Shi L."/>
            <person name="Lu R."/>
            <person name="Comes H.P."/>
            <person name="Ma Y."/>
            <person name="Chen Y."/>
            <person name="Huang G."/>
            <person name="Zhou Y."/>
            <person name="Zheng Z."/>
            <person name="Qiu Y."/>
        </authorList>
    </citation>
    <scope>NUCLEOTIDE SEQUENCE [LARGE SCALE GENOMIC DNA]</scope>
    <source>
        <tissue evidence="2">Roots</tissue>
    </source>
</reference>
<accession>A0AAN7JU42</accession>
<name>A0AAN7JU42_9MYRT</name>
<proteinExistence type="predicted"/>